<reference evidence="1 2" key="1">
    <citation type="journal article" date="2012" name="Nat. Biotechnol.">
        <title>Draft genome sequence of pigeonpea (Cajanus cajan), an orphan legume crop of resource-poor farmers.</title>
        <authorList>
            <person name="Varshney R.K."/>
            <person name="Chen W."/>
            <person name="Li Y."/>
            <person name="Bharti A.K."/>
            <person name="Saxena R.K."/>
            <person name="Schlueter J.A."/>
            <person name="Donoghue M.T."/>
            <person name="Azam S."/>
            <person name="Fan G."/>
            <person name="Whaley A.M."/>
            <person name="Farmer A.D."/>
            <person name="Sheridan J."/>
            <person name="Iwata A."/>
            <person name="Tuteja R."/>
            <person name="Penmetsa R.V."/>
            <person name="Wu W."/>
            <person name="Upadhyaya H.D."/>
            <person name="Yang S.P."/>
            <person name="Shah T."/>
            <person name="Saxena K.B."/>
            <person name="Michael T."/>
            <person name="McCombie W.R."/>
            <person name="Yang B."/>
            <person name="Zhang G."/>
            <person name="Yang H."/>
            <person name="Wang J."/>
            <person name="Spillane C."/>
            <person name="Cook D.R."/>
            <person name="May G.D."/>
            <person name="Xu X."/>
            <person name="Jackson S.A."/>
        </authorList>
    </citation>
    <scope>NUCLEOTIDE SEQUENCE [LARGE SCALE GENOMIC DNA]</scope>
    <source>
        <strain evidence="2">cv. Asha</strain>
    </source>
</reference>
<dbReference type="PANTHER" id="PTHR33431:SF12">
    <property type="entry name" value="HIGH MOBILITY GROUP BOX PROTEIN, PUTATIVE (DUF1635)-RELATED"/>
    <property type="match status" value="1"/>
</dbReference>
<protein>
    <submittedName>
        <fullName evidence="1">Uncharacterized protein</fullName>
    </submittedName>
</protein>
<dbReference type="Proteomes" id="UP000075243">
    <property type="component" value="Chromosome 4"/>
</dbReference>
<accession>A0A151TMA3</accession>
<dbReference type="EMBL" id="CM003606">
    <property type="protein sequence ID" value="KYP68157.1"/>
    <property type="molecule type" value="Genomic_DNA"/>
</dbReference>
<organism evidence="1 2">
    <name type="scientific">Cajanus cajan</name>
    <name type="common">Pigeon pea</name>
    <name type="synonym">Cajanus indicus</name>
    <dbReference type="NCBI Taxonomy" id="3821"/>
    <lineage>
        <taxon>Eukaryota</taxon>
        <taxon>Viridiplantae</taxon>
        <taxon>Streptophyta</taxon>
        <taxon>Embryophyta</taxon>
        <taxon>Tracheophyta</taxon>
        <taxon>Spermatophyta</taxon>
        <taxon>Magnoliopsida</taxon>
        <taxon>eudicotyledons</taxon>
        <taxon>Gunneridae</taxon>
        <taxon>Pentapetalae</taxon>
        <taxon>rosids</taxon>
        <taxon>fabids</taxon>
        <taxon>Fabales</taxon>
        <taxon>Fabaceae</taxon>
        <taxon>Papilionoideae</taxon>
        <taxon>50 kb inversion clade</taxon>
        <taxon>NPAAA clade</taxon>
        <taxon>indigoferoid/millettioid clade</taxon>
        <taxon>Phaseoleae</taxon>
        <taxon>Cajanus</taxon>
    </lineage>
</organism>
<dbReference type="Gramene" id="C.cajan_21148.t">
    <property type="protein sequence ID" value="C.cajan_21148.t.cds1"/>
    <property type="gene ID" value="C.cajan_21148"/>
</dbReference>
<dbReference type="InterPro" id="IPR012862">
    <property type="entry name" value="DUF1635"/>
</dbReference>
<dbReference type="STRING" id="3821.A0A151TMA3"/>
<dbReference type="PANTHER" id="PTHR33431">
    <property type="entry name" value="ENABLED-LIKE PROTEIN (DUF1635)"/>
    <property type="match status" value="1"/>
</dbReference>
<dbReference type="AlphaFoldDB" id="A0A151TMA3"/>
<evidence type="ECO:0000313" key="2">
    <source>
        <dbReference type="Proteomes" id="UP000075243"/>
    </source>
</evidence>
<dbReference type="OMA" id="NMADSGN"/>
<proteinExistence type="predicted"/>
<keyword evidence="2" id="KW-1185">Reference proteome</keyword>
<sequence>MKIVRTELFNLLNMAYKERDEARCQLQKLMNQLMPSSPTNLQNVFDNQSFMMFPYAKANSSITESDNSGSQVDSFFDTVSSPEFTNINAVDPINKMSYLNQHLVVQDINFSATHALMAPSEKPVSDTATAIIDSIAKERGLPQKGKLLQAVVDAGPLLKTLLLAGPLPTWRNPPPLQNLKLPVPPLAIKKCDTTSIEPNTFGDTGNSLLKPKLSPLHSSNAPSTCSASMLNFAGQSQTTGSWNNAWQLNSSSGVGIQVAPSRKRQRHQCFDEIFIPETFSSTV</sequence>
<name>A0A151TMA3_CAJCA</name>
<gene>
    <name evidence="1" type="ORF">KK1_021777</name>
</gene>
<dbReference type="Pfam" id="PF07795">
    <property type="entry name" value="DUF1635"/>
    <property type="match status" value="1"/>
</dbReference>
<evidence type="ECO:0000313" key="1">
    <source>
        <dbReference type="EMBL" id="KYP68157.1"/>
    </source>
</evidence>